<comment type="caution">
    <text evidence="3">The sequence shown here is derived from an EMBL/GenBank/DDBJ whole genome shotgun (WGS) entry which is preliminary data.</text>
</comment>
<evidence type="ECO:0000256" key="1">
    <source>
        <dbReference type="SAM" id="MobiDB-lite"/>
    </source>
</evidence>
<feature type="signal peptide" evidence="2">
    <location>
        <begin position="1"/>
        <end position="20"/>
    </location>
</feature>
<keyword evidence="4" id="KW-1185">Reference proteome</keyword>
<feature type="region of interest" description="Disordered" evidence="1">
    <location>
        <begin position="173"/>
        <end position="197"/>
    </location>
</feature>
<evidence type="ECO:0000313" key="4">
    <source>
        <dbReference type="Proteomes" id="UP001050691"/>
    </source>
</evidence>
<protein>
    <submittedName>
        <fullName evidence="3">Uncharacterized protein</fullName>
    </submittedName>
</protein>
<dbReference type="EMBL" id="BPWL01000011">
    <property type="protein sequence ID" value="GJJ15840.1"/>
    <property type="molecule type" value="Genomic_DNA"/>
</dbReference>
<organism evidence="3 4">
    <name type="scientific">Clathrus columnatus</name>
    <dbReference type="NCBI Taxonomy" id="1419009"/>
    <lineage>
        <taxon>Eukaryota</taxon>
        <taxon>Fungi</taxon>
        <taxon>Dikarya</taxon>
        <taxon>Basidiomycota</taxon>
        <taxon>Agaricomycotina</taxon>
        <taxon>Agaricomycetes</taxon>
        <taxon>Phallomycetidae</taxon>
        <taxon>Phallales</taxon>
        <taxon>Clathraceae</taxon>
        <taxon>Clathrus</taxon>
    </lineage>
</organism>
<dbReference type="AlphaFoldDB" id="A0AAV5AN24"/>
<evidence type="ECO:0000256" key="2">
    <source>
        <dbReference type="SAM" id="SignalP"/>
    </source>
</evidence>
<accession>A0AAV5AN24</accession>
<reference evidence="3" key="1">
    <citation type="submission" date="2021-10" db="EMBL/GenBank/DDBJ databases">
        <title>De novo Genome Assembly of Clathrus columnatus (Basidiomycota, Fungi) Using Illumina and Nanopore Sequence Data.</title>
        <authorList>
            <person name="Ogiso-Tanaka E."/>
            <person name="Itagaki H."/>
            <person name="Hosoya T."/>
            <person name="Hosaka K."/>
        </authorList>
    </citation>
    <scope>NUCLEOTIDE SEQUENCE</scope>
    <source>
        <strain evidence="3">MO-923</strain>
    </source>
</reference>
<proteinExistence type="predicted"/>
<name>A0AAV5AN24_9AGAM</name>
<gene>
    <name evidence="3" type="ORF">Clacol_010118</name>
</gene>
<feature type="chain" id="PRO_5043495520" evidence="2">
    <location>
        <begin position="21"/>
        <end position="197"/>
    </location>
</feature>
<keyword evidence="2" id="KW-0732">Signal</keyword>
<dbReference type="Proteomes" id="UP001050691">
    <property type="component" value="Unassembled WGS sequence"/>
</dbReference>
<feature type="compositionally biased region" description="Low complexity" evidence="1">
    <location>
        <begin position="174"/>
        <end position="197"/>
    </location>
</feature>
<sequence>MVSFTSLIVLATAGFSAVSAIAIPKRDLADDITTLSALVEQFDSDVKAIDPQQDASTTISTILGDIYAINTALLNASISENETPISDDQIPSFKGLLGDFTTLITDIDAQVPTIEQVPGLAEEMAEGLIATEGFAIGYVTTVASDISNEHLDDVVQILVVIEQGFEDVENKLLSNSSTSSTPSDPTSSSSSNSTSSA</sequence>
<evidence type="ECO:0000313" key="3">
    <source>
        <dbReference type="EMBL" id="GJJ15840.1"/>
    </source>
</evidence>